<reference evidence="2" key="2">
    <citation type="submission" date="2015-01" db="EMBL/GenBank/DDBJ databases">
        <title>Evolutionary Origins and Diversification of the Mycorrhizal Mutualists.</title>
        <authorList>
            <consortium name="DOE Joint Genome Institute"/>
            <consortium name="Mycorrhizal Genomics Consortium"/>
            <person name="Kohler A."/>
            <person name="Kuo A."/>
            <person name="Nagy L.G."/>
            <person name="Floudas D."/>
            <person name="Copeland A."/>
            <person name="Barry K.W."/>
            <person name="Cichocki N."/>
            <person name="Veneault-Fourrey C."/>
            <person name="LaButti K."/>
            <person name="Lindquist E.A."/>
            <person name="Lipzen A."/>
            <person name="Lundell T."/>
            <person name="Morin E."/>
            <person name="Murat C."/>
            <person name="Riley R."/>
            <person name="Ohm R."/>
            <person name="Sun H."/>
            <person name="Tunlid A."/>
            <person name="Henrissat B."/>
            <person name="Grigoriev I.V."/>
            <person name="Hibbett D.S."/>
            <person name="Martin F."/>
        </authorList>
    </citation>
    <scope>NUCLEOTIDE SEQUENCE [LARGE SCALE GENOMIC DNA]</scope>
    <source>
        <strain evidence="2">Zn</strain>
    </source>
</reference>
<organism evidence="1 2">
    <name type="scientific">Oidiodendron maius (strain Zn)</name>
    <dbReference type="NCBI Taxonomy" id="913774"/>
    <lineage>
        <taxon>Eukaryota</taxon>
        <taxon>Fungi</taxon>
        <taxon>Dikarya</taxon>
        <taxon>Ascomycota</taxon>
        <taxon>Pezizomycotina</taxon>
        <taxon>Leotiomycetes</taxon>
        <taxon>Leotiomycetes incertae sedis</taxon>
        <taxon>Myxotrichaceae</taxon>
        <taxon>Oidiodendron</taxon>
    </lineage>
</organism>
<dbReference type="HOGENOM" id="CLU_3069303_0_0_1"/>
<gene>
    <name evidence="1" type="ORF">OIDMADRAFT_21503</name>
</gene>
<dbReference type="AlphaFoldDB" id="A0A0C3GQ43"/>
<dbReference type="Proteomes" id="UP000054321">
    <property type="component" value="Unassembled WGS sequence"/>
</dbReference>
<name>A0A0C3GQ43_OIDMZ</name>
<accession>A0A0C3GQ43</accession>
<protein>
    <submittedName>
        <fullName evidence="1">Uncharacterized protein</fullName>
    </submittedName>
</protein>
<dbReference type="InParanoid" id="A0A0C3GQ43"/>
<sequence length="53" mass="6094">MRDAATVARFSARGRKNDFPVNRVCIFQSVVGVLYDDWFTRLDLWTTSTHMAA</sequence>
<keyword evidence="2" id="KW-1185">Reference proteome</keyword>
<reference evidence="1 2" key="1">
    <citation type="submission" date="2014-04" db="EMBL/GenBank/DDBJ databases">
        <authorList>
            <consortium name="DOE Joint Genome Institute"/>
            <person name="Kuo A."/>
            <person name="Martino E."/>
            <person name="Perotto S."/>
            <person name="Kohler A."/>
            <person name="Nagy L.G."/>
            <person name="Floudas D."/>
            <person name="Copeland A."/>
            <person name="Barry K.W."/>
            <person name="Cichocki N."/>
            <person name="Veneault-Fourrey C."/>
            <person name="LaButti K."/>
            <person name="Lindquist E.A."/>
            <person name="Lipzen A."/>
            <person name="Lundell T."/>
            <person name="Morin E."/>
            <person name="Murat C."/>
            <person name="Sun H."/>
            <person name="Tunlid A."/>
            <person name="Henrissat B."/>
            <person name="Grigoriev I.V."/>
            <person name="Hibbett D.S."/>
            <person name="Martin F."/>
            <person name="Nordberg H.P."/>
            <person name="Cantor M.N."/>
            <person name="Hua S.X."/>
        </authorList>
    </citation>
    <scope>NUCLEOTIDE SEQUENCE [LARGE SCALE GENOMIC DNA]</scope>
    <source>
        <strain evidence="1 2">Zn</strain>
    </source>
</reference>
<evidence type="ECO:0000313" key="2">
    <source>
        <dbReference type="Proteomes" id="UP000054321"/>
    </source>
</evidence>
<dbReference type="EMBL" id="KN832894">
    <property type="protein sequence ID" value="KIM93524.1"/>
    <property type="molecule type" value="Genomic_DNA"/>
</dbReference>
<evidence type="ECO:0000313" key="1">
    <source>
        <dbReference type="EMBL" id="KIM93524.1"/>
    </source>
</evidence>
<proteinExistence type="predicted"/>